<evidence type="ECO:0000313" key="3">
    <source>
        <dbReference type="Proteomes" id="UP001462502"/>
    </source>
</evidence>
<feature type="compositionally biased region" description="Low complexity" evidence="1">
    <location>
        <begin position="214"/>
        <end position="235"/>
    </location>
</feature>
<accession>A0ABV0IZJ3</accession>
<protein>
    <submittedName>
        <fullName evidence="2">Uncharacterized protein</fullName>
    </submittedName>
</protein>
<feature type="region of interest" description="Disordered" evidence="1">
    <location>
        <begin position="1"/>
        <end position="45"/>
    </location>
</feature>
<dbReference type="RefSeq" id="WP_347935488.1">
    <property type="nucleotide sequence ID" value="NZ_JBDXMI010000001.1"/>
</dbReference>
<feature type="compositionally biased region" description="Basic and acidic residues" evidence="1">
    <location>
        <begin position="198"/>
        <end position="213"/>
    </location>
</feature>
<feature type="region of interest" description="Disordered" evidence="1">
    <location>
        <begin position="140"/>
        <end position="267"/>
    </location>
</feature>
<dbReference type="Proteomes" id="UP001462502">
    <property type="component" value="Unassembled WGS sequence"/>
</dbReference>
<organism evidence="2 3">
    <name type="scientific">Chromobacterium phragmitis</name>
    <dbReference type="NCBI Taxonomy" id="2202141"/>
    <lineage>
        <taxon>Bacteria</taxon>
        <taxon>Pseudomonadati</taxon>
        <taxon>Pseudomonadota</taxon>
        <taxon>Betaproteobacteria</taxon>
        <taxon>Neisseriales</taxon>
        <taxon>Chromobacteriaceae</taxon>
        <taxon>Chromobacterium</taxon>
    </lineage>
</organism>
<gene>
    <name evidence="2" type="ORF">ABI908_20885</name>
</gene>
<feature type="compositionally biased region" description="Polar residues" evidence="1">
    <location>
        <begin position="32"/>
        <end position="43"/>
    </location>
</feature>
<name>A0ABV0IZJ3_9NEIS</name>
<sequence length="348" mass="35985">MPVIPSSPSGINLWRQSPTPAAAAKGGGATPSDLQENNAQNPLQAKLPDPLSALQKSLNQGLQAYMQKLRVDLSRPTQKQSSEANAMQKALLKQRVEALRQQMMMVHDKASLRALASELARLARSLKELVASMTESAADQQMAVRAGEGQAAGESPAGGEGAEPAAGAADEQAAGDSAADAGGTGAGAAADAALAAAKPEEPARSGEDRERQDAAVAAGVPASADAKQEAAGEAAKNQDVPQAQAVDSRSALRSMLMKGNPVASDPDIQEMKQVLNMVKAFVKQMAQQLKSQDEHKERGLREDIQKAEKSLEDVDKILKGGPEALAAMGEQMAVDVSAPAESGETASA</sequence>
<evidence type="ECO:0000256" key="1">
    <source>
        <dbReference type="SAM" id="MobiDB-lite"/>
    </source>
</evidence>
<evidence type="ECO:0000313" key="2">
    <source>
        <dbReference type="EMBL" id="MEO9386558.1"/>
    </source>
</evidence>
<proteinExistence type="predicted"/>
<dbReference type="EMBL" id="JBDXMI010000001">
    <property type="protein sequence ID" value="MEO9386558.1"/>
    <property type="molecule type" value="Genomic_DNA"/>
</dbReference>
<keyword evidence="3" id="KW-1185">Reference proteome</keyword>
<feature type="compositionally biased region" description="Polar residues" evidence="1">
    <location>
        <begin position="1"/>
        <end position="17"/>
    </location>
</feature>
<feature type="compositionally biased region" description="Low complexity" evidence="1">
    <location>
        <begin position="162"/>
        <end position="197"/>
    </location>
</feature>
<reference evidence="2 3" key="1">
    <citation type="submission" date="2024-05" db="EMBL/GenBank/DDBJ databases">
        <authorList>
            <person name="De Oliveira J.P."/>
            <person name="Noriler S.A."/>
            <person name="De Oliveira A.G."/>
            <person name="Sipoli D.S."/>
        </authorList>
    </citation>
    <scope>NUCLEOTIDE SEQUENCE [LARGE SCALE GENOMIC DNA]</scope>
    <source>
        <strain evidence="2 3">LABIM192</strain>
    </source>
</reference>
<comment type="caution">
    <text evidence="2">The sequence shown here is derived from an EMBL/GenBank/DDBJ whole genome shotgun (WGS) entry which is preliminary data.</text>
</comment>
<feature type="compositionally biased region" description="Low complexity" evidence="1">
    <location>
        <begin position="146"/>
        <end position="155"/>
    </location>
</feature>